<keyword evidence="5 8" id="KW-1133">Transmembrane helix</keyword>
<keyword evidence="3" id="KW-1003">Cell membrane</keyword>
<dbReference type="RefSeq" id="WP_068713219.1">
    <property type="nucleotide sequence ID" value="NZ_LSZP01000062.1"/>
</dbReference>
<dbReference type="EMBL" id="LSZP01000062">
    <property type="protein sequence ID" value="KXU33976.1"/>
    <property type="molecule type" value="Genomic_DNA"/>
</dbReference>
<keyword evidence="6 8" id="KW-0472">Membrane</keyword>
<name>A0A139SHF4_9BACT</name>
<dbReference type="PANTHER" id="PTHR30558:SF7">
    <property type="entry name" value="TOL-PAL SYSTEM PROTEIN TOLR"/>
    <property type="match status" value="1"/>
</dbReference>
<evidence type="ECO:0000256" key="7">
    <source>
        <dbReference type="RuleBase" id="RU003879"/>
    </source>
</evidence>
<dbReference type="GO" id="GO:0005886">
    <property type="term" value="C:plasma membrane"/>
    <property type="evidence" value="ECO:0007669"/>
    <property type="project" value="UniProtKB-SubCell"/>
</dbReference>
<evidence type="ECO:0000256" key="4">
    <source>
        <dbReference type="ARBA" id="ARBA00022692"/>
    </source>
</evidence>
<evidence type="ECO:0000256" key="5">
    <source>
        <dbReference type="ARBA" id="ARBA00022989"/>
    </source>
</evidence>
<evidence type="ECO:0000256" key="8">
    <source>
        <dbReference type="SAM" id="Phobius"/>
    </source>
</evidence>
<keyword evidence="10" id="KW-1185">Reference proteome</keyword>
<feature type="transmembrane region" description="Helical" evidence="8">
    <location>
        <begin position="21"/>
        <end position="40"/>
    </location>
</feature>
<dbReference type="GO" id="GO:0022857">
    <property type="term" value="F:transmembrane transporter activity"/>
    <property type="evidence" value="ECO:0007669"/>
    <property type="project" value="InterPro"/>
</dbReference>
<comment type="subcellular location">
    <subcellularLocation>
        <location evidence="1">Cell membrane</location>
        <topology evidence="1">Single-pass membrane protein</topology>
    </subcellularLocation>
    <subcellularLocation>
        <location evidence="7">Cell membrane</location>
        <topology evidence="7">Single-pass type II membrane protein</topology>
    </subcellularLocation>
</comment>
<keyword evidence="7" id="KW-0813">Transport</keyword>
<dbReference type="Proteomes" id="UP000071392">
    <property type="component" value="Unassembled WGS sequence"/>
</dbReference>
<keyword evidence="7" id="KW-0653">Protein transport</keyword>
<dbReference type="Gene3D" id="3.30.420.270">
    <property type="match status" value="1"/>
</dbReference>
<evidence type="ECO:0000313" key="10">
    <source>
        <dbReference type="Proteomes" id="UP000071392"/>
    </source>
</evidence>
<dbReference type="STRING" id="1548208.AXK12_08010"/>
<sequence>MARTFRRRQNQQPIAELNITNLMDVAFVLLIIFMIASPLIQQEQTIPVNLPSESERPQQSPPPEQRFQTISIDASGHYFWGAQAVSMNELSRLLENEARQPEPAAIRIRAASQLQYQRVVTLMDEIMKHKLSKISFDTQVGGQ</sequence>
<dbReference type="GO" id="GO:0015031">
    <property type="term" value="P:protein transport"/>
    <property type="evidence" value="ECO:0007669"/>
    <property type="project" value="UniProtKB-KW"/>
</dbReference>
<dbReference type="InterPro" id="IPR003400">
    <property type="entry name" value="ExbD"/>
</dbReference>
<proteinExistence type="inferred from homology"/>
<organism evidence="9 10">
    <name type="scientific">Cephaloticoccus capnophilus</name>
    <dbReference type="NCBI Taxonomy" id="1548208"/>
    <lineage>
        <taxon>Bacteria</taxon>
        <taxon>Pseudomonadati</taxon>
        <taxon>Verrucomicrobiota</taxon>
        <taxon>Opitutia</taxon>
        <taxon>Opitutales</taxon>
        <taxon>Opitutaceae</taxon>
        <taxon>Cephaloticoccus</taxon>
    </lineage>
</organism>
<gene>
    <name evidence="9" type="ORF">AXK12_08010</name>
</gene>
<dbReference type="OrthoDB" id="9798629at2"/>
<dbReference type="PANTHER" id="PTHR30558">
    <property type="entry name" value="EXBD MEMBRANE COMPONENT OF PMF-DRIVEN MACROMOLECULE IMPORT SYSTEM"/>
    <property type="match status" value="1"/>
</dbReference>
<evidence type="ECO:0000256" key="6">
    <source>
        <dbReference type="ARBA" id="ARBA00023136"/>
    </source>
</evidence>
<evidence type="ECO:0000256" key="2">
    <source>
        <dbReference type="ARBA" id="ARBA00005811"/>
    </source>
</evidence>
<protein>
    <recommendedName>
        <fullName evidence="11">Biopolymer transporter ExbD</fullName>
    </recommendedName>
</protein>
<evidence type="ECO:0008006" key="11">
    <source>
        <dbReference type="Google" id="ProtNLM"/>
    </source>
</evidence>
<evidence type="ECO:0000313" key="9">
    <source>
        <dbReference type="EMBL" id="KXU33976.1"/>
    </source>
</evidence>
<comment type="similarity">
    <text evidence="2 7">Belongs to the ExbD/TolR family.</text>
</comment>
<evidence type="ECO:0000256" key="1">
    <source>
        <dbReference type="ARBA" id="ARBA00004162"/>
    </source>
</evidence>
<accession>A0A139SHF4</accession>
<keyword evidence="4 7" id="KW-0812">Transmembrane</keyword>
<evidence type="ECO:0000256" key="3">
    <source>
        <dbReference type="ARBA" id="ARBA00022475"/>
    </source>
</evidence>
<dbReference type="Pfam" id="PF02472">
    <property type="entry name" value="ExbD"/>
    <property type="match status" value="1"/>
</dbReference>
<dbReference type="AlphaFoldDB" id="A0A139SHF4"/>
<comment type="caution">
    <text evidence="9">The sequence shown here is derived from an EMBL/GenBank/DDBJ whole genome shotgun (WGS) entry which is preliminary data.</text>
</comment>
<reference evidence="9 10" key="1">
    <citation type="submission" date="2016-02" db="EMBL/GenBank/DDBJ databases">
        <authorList>
            <person name="Wen L."/>
            <person name="He K."/>
            <person name="Yang H."/>
        </authorList>
    </citation>
    <scope>NUCLEOTIDE SEQUENCE [LARGE SCALE GENOMIC DNA]</scope>
    <source>
        <strain evidence="9 10">CV41</strain>
    </source>
</reference>